<reference evidence="3 4" key="1">
    <citation type="submission" date="2016-08" db="EMBL/GenBank/DDBJ databases">
        <title>Genomes of anaerobic fungi encode conserved fungal cellulosomes for biomass hydrolysis.</title>
        <authorList>
            <consortium name="DOE Joint Genome Institute"/>
            <person name="Haitjema C.H."/>
            <person name="Gilmore S.P."/>
            <person name="Henske J.K."/>
            <person name="Solomon K.V."/>
            <person name="De Groot R."/>
            <person name="Kuo A."/>
            <person name="Mondo S.J."/>
            <person name="Salamov A.A."/>
            <person name="Labutti K."/>
            <person name="Zhao Z."/>
            <person name="Chiniquy J."/>
            <person name="Barry K."/>
            <person name="Brewer H.M."/>
            <person name="Purvine S.O."/>
            <person name="Wright A.T."/>
            <person name="Boxma B."/>
            <person name="Van Alen T."/>
            <person name="Hackstein J.H."/>
            <person name="Baker S.E."/>
            <person name="Grigoriev I.V."/>
            <person name="O'Malley M.A."/>
        </authorList>
    </citation>
    <scope>NUCLEOTIDE SEQUENCE [LARGE SCALE GENOMIC DNA]</scope>
    <source>
        <strain evidence="4">finn</strain>
    </source>
</reference>
<feature type="compositionally biased region" description="Polar residues" evidence="2">
    <location>
        <begin position="45"/>
        <end position="64"/>
    </location>
</feature>
<evidence type="ECO:0000256" key="2">
    <source>
        <dbReference type="SAM" id="MobiDB-lite"/>
    </source>
</evidence>
<dbReference type="EMBL" id="MCFH01000073">
    <property type="protein sequence ID" value="ORX41980.1"/>
    <property type="molecule type" value="Genomic_DNA"/>
</dbReference>
<organism evidence="3 4">
    <name type="scientific">Piromyces finnis</name>
    <dbReference type="NCBI Taxonomy" id="1754191"/>
    <lineage>
        <taxon>Eukaryota</taxon>
        <taxon>Fungi</taxon>
        <taxon>Fungi incertae sedis</taxon>
        <taxon>Chytridiomycota</taxon>
        <taxon>Chytridiomycota incertae sedis</taxon>
        <taxon>Neocallimastigomycetes</taxon>
        <taxon>Neocallimastigales</taxon>
        <taxon>Neocallimastigaceae</taxon>
        <taxon>Piromyces</taxon>
    </lineage>
</organism>
<feature type="coiled-coil region" evidence="1">
    <location>
        <begin position="547"/>
        <end position="655"/>
    </location>
</feature>
<keyword evidence="4" id="KW-1185">Reference proteome</keyword>
<evidence type="ECO:0000313" key="3">
    <source>
        <dbReference type="EMBL" id="ORX41980.1"/>
    </source>
</evidence>
<feature type="region of interest" description="Disordered" evidence="2">
    <location>
        <begin position="45"/>
        <end position="74"/>
    </location>
</feature>
<dbReference type="AlphaFoldDB" id="A0A1Y1UXL8"/>
<dbReference type="OrthoDB" id="2142379at2759"/>
<name>A0A1Y1UXL8_9FUNG</name>
<dbReference type="STRING" id="1754191.A0A1Y1UXL8"/>
<evidence type="ECO:0000313" key="4">
    <source>
        <dbReference type="Proteomes" id="UP000193719"/>
    </source>
</evidence>
<reference evidence="3 4" key="2">
    <citation type="submission" date="2016-08" db="EMBL/GenBank/DDBJ databases">
        <title>Pervasive Adenine N6-methylation of Active Genes in Fungi.</title>
        <authorList>
            <consortium name="DOE Joint Genome Institute"/>
            <person name="Mondo S.J."/>
            <person name="Dannebaum R.O."/>
            <person name="Kuo R.C."/>
            <person name="Labutti K."/>
            <person name="Haridas S."/>
            <person name="Kuo A."/>
            <person name="Salamov A."/>
            <person name="Ahrendt S.R."/>
            <person name="Lipzen A."/>
            <person name="Sullivan W."/>
            <person name="Andreopoulos W.B."/>
            <person name="Clum A."/>
            <person name="Lindquist E."/>
            <person name="Daum C."/>
            <person name="Ramamoorthy G.K."/>
            <person name="Gryganskyi A."/>
            <person name="Culley D."/>
            <person name="Magnuson J.K."/>
            <person name="James T.Y."/>
            <person name="O'Malley M.A."/>
            <person name="Stajich J.E."/>
            <person name="Spatafora J.W."/>
            <person name="Visel A."/>
            <person name="Grigoriev I.V."/>
        </authorList>
    </citation>
    <scope>NUCLEOTIDE SEQUENCE [LARGE SCALE GENOMIC DNA]</scope>
    <source>
        <strain evidence="4">finn</strain>
    </source>
</reference>
<comment type="caution">
    <text evidence="3">The sequence shown here is derived from an EMBL/GenBank/DDBJ whole genome shotgun (WGS) entry which is preliminary data.</text>
</comment>
<gene>
    <name evidence="3" type="ORF">BCR36DRAFT_168420</name>
</gene>
<keyword evidence="1" id="KW-0175">Coiled coil</keyword>
<feature type="coiled-coil region" evidence="1">
    <location>
        <begin position="299"/>
        <end position="406"/>
    </location>
</feature>
<accession>A0A1Y1UXL8</accession>
<sequence length="703" mass="82388">MDRNEKLEKARKKLQRYQRKRINSELHSNISIISEDDAKSQVNSTINSPLISPRSLSKQNIKQYNSKEDNSGKNAEQQMIQLLIEEKSDLITERDKLLYEIEQLKFEKKKQDDKINEYLEQIKKNELEEEKLNKLNQEITEEKKELDSYINQNKELLDKINYQTSIITELTNENKSLSSKASKAEVDRVSSNENLSKLSNEIEDKTKKLEDAMLEISTNLNTIEQWKDKWNKLDQENQELKEEIKSLEEKDYSDSINSSLFIQSLLEYIRQVKNDNELLRPILTNIYDVNTLNDSLELIKQLISIIKDLEIKIKENESELNKNQTDVEEQKKDQEEFNLIKLKLEEKEKEIERMEKIMFDMNEKCENLEELLTTERNIRAEKEEIIEEQTETIEEMNEDAQQINSMRINLFKYIKLMENLASYLVNSILKDDNSFDHVSILEPFKTLHKNDNIGRLNEAISEISDSFSIILSSLKEFTEIKKIEMLNSNSQISLNKNNSNTNSNQSLSGGIKENKVMEEKPVINNEQSIQNIEDKIISPMKESEFSNNNENDSIEKLKEANILLRNKLADQQLVRDKLLEEIENVKQEAVQKSSALNSNYEKAMSDIKKEQFKNNEYVTHMASMQEELTRLMNENDNLNKRQQQLELDLEKMIADNLLMKNNTKSLKADKQHLMSKLSHELHINDLLSSEVDSLPDYIRSVIP</sequence>
<protein>
    <submittedName>
        <fullName evidence="3">Uncharacterized protein</fullName>
    </submittedName>
</protein>
<proteinExistence type="predicted"/>
<feature type="coiled-coil region" evidence="1">
    <location>
        <begin position="101"/>
        <end position="250"/>
    </location>
</feature>
<dbReference type="Proteomes" id="UP000193719">
    <property type="component" value="Unassembled WGS sequence"/>
</dbReference>
<evidence type="ECO:0000256" key="1">
    <source>
        <dbReference type="SAM" id="Coils"/>
    </source>
</evidence>